<dbReference type="KEGG" id="dmm:dnm_027540"/>
<sequence length="235" mass="26594">MLKQDLIFRNPMRLMGHETEDILPAGGFGAVLARAGLGKTAILVQLALDSLLQSKNVLHISLEDPVKKVCLWYEEVFRNIATQYHVQQIDQIWEAILPYRLVMTFNVDSFSVPKLEERLAELTEQNIFMPQIILIDGLPFDETVRASLTDLKSLAERYSLRIWFTVRTHRHEAPGPDGMPAPLLNIADLFEVAIQLSPEGKDIYLKALKGRHSSSDDPALFLDPSTMLIKDKSKD</sequence>
<proteinExistence type="predicted"/>
<organism evidence="1 2">
    <name type="scientific">Desulfonema magnum</name>
    <dbReference type="NCBI Taxonomy" id="45655"/>
    <lineage>
        <taxon>Bacteria</taxon>
        <taxon>Pseudomonadati</taxon>
        <taxon>Thermodesulfobacteriota</taxon>
        <taxon>Desulfobacteria</taxon>
        <taxon>Desulfobacterales</taxon>
        <taxon>Desulfococcaceae</taxon>
        <taxon>Desulfonema</taxon>
    </lineage>
</organism>
<keyword evidence="2" id="KW-1185">Reference proteome</keyword>
<dbReference type="EMBL" id="CP061800">
    <property type="protein sequence ID" value="QTA86730.1"/>
    <property type="molecule type" value="Genomic_DNA"/>
</dbReference>
<accession>A0A975GMJ6</accession>
<protein>
    <submittedName>
        <fullName evidence="1">AAA ATPase-like domain-containing protein</fullName>
    </submittedName>
</protein>
<dbReference type="Proteomes" id="UP000663722">
    <property type="component" value="Chromosome"/>
</dbReference>
<dbReference type="InterPro" id="IPR027417">
    <property type="entry name" value="P-loop_NTPase"/>
</dbReference>
<reference evidence="1" key="1">
    <citation type="journal article" date="2021" name="Microb. Physiol.">
        <title>Proteogenomic Insights into the Physiology of Marine, Sulfate-Reducing, Filamentous Desulfonema limicola and Desulfonema magnum.</title>
        <authorList>
            <person name="Schnaars V."/>
            <person name="Wohlbrand L."/>
            <person name="Scheve S."/>
            <person name="Hinrichs C."/>
            <person name="Reinhardt R."/>
            <person name="Rabus R."/>
        </authorList>
    </citation>
    <scope>NUCLEOTIDE SEQUENCE</scope>
    <source>
        <strain evidence="1">4be13</strain>
    </source>
</reference>
<dbReference type="Gene3D" id="3.40.50.300">
    <property type="entry name" value="P-loop containing nucleotide triphosphate hydrolases"/>
    <property type="match status" value="1"/>
</dbReference>
<evidence type="ECO:0000313" key="1">
    <source>
        <dbReference type="EMBL" id="QTA86730.1"/>
    </source>
</evidence>
<dbReference type="Pfam" id="PF13481">
    <property type="entry name" value="AAA_25"/>
    <property type="match status" value="1"/>
</dbReference>
<dbReference type="SUPFAM" id="SSF52540">
    <property type="entry name" value="P-loop containing nucleoside triphosphate hydrolases"/>
    <property type="match status" value="1"/>
</dbReference>
<name>A0A975GMJ6_9BACT</name>
<gene>
    <name evidence="1" type="ORF">dnm_027540</name>
</gene>
<evidence type="ECO:0000313" key="2">
    <source>
        <dbReference type="Proteomes" id="UP000663722"/>
    </source>
</evidence>
<dbReference type="AlphaFoldDB" id="A0A975GMJ6"/>